<evidence type="ECO:0000313" key="2">
    <source>
        <dbReference type="Proteomes" id="UP000326198"/>
    </source>
</evidence>
<dbReference type="AlphaFoldDB" id="A0A5N7AUF0"/>
<reference evidence="1 2" key="1">
    <citation type="submission" date="2019-04" db="EMBL/GenBank/DDBJ databases">
        <title>Friends and foes A comparative genomics studyof 23 Aspergillus species from section Flavi.</title>
        <authorList>
            <consortium name="DOE Joint Genome Institute"/>
            <person name="Kjaerbolling I."/>
            <person name="Vesth T."/>
            <person name="Frisvad J.C."/>
            <person name="Nybo J.L."/>
            <person name="Theobald S."/>
            <person name="Kildgaard S."/>
            <person name="Isbrandt T."/>
            <person name="Kuo A."/>
            <person name="Sato A."/>
            <person name="Lyhne E.K."/>
            <person name="Kogle M.E."/>
            <person name="Wiebenga A."/>
            <person name="Kun R.S."/>
            <person name="Lubbers R.J."/>
            <person name="Makela M.R."/>
            <person name="Barry K."/>
            <person name="Chovatia M."/>
            <person name="Clum A."/>
            <person name="Daum C."/>
            <person name="Haridas S."/>
            <person name="He G."/>
            <person name="LaButti K."/>
            <person name="Lipzen A."/>
            <person name="Mondo S."/>
            <person name="Riley R."/>
            <person name="Salamov A."/>
            <person name="Simmons B.A."/>
            <person name="Magnuson J.K."/>
            <person name="Henrissat B."/>
            <person name="Mortensen U.H."/>
            <person name="Larsen T.O."/>
            <person name="Devries R.P."/>
            <person name="Grigoriev I.V."/>
            <person name="Machida M."/>
            <person name="Baker S.E."/>
            <person name="Andersen M.R."/>
        </authorList>
    </citation>
    <scope>NUCLEOTIDE SEQUENCE [LARGE SCALE GENOMIC DNA]</scope>
    <source>
        <strain evidence="1 2">IBT 29228</strain>
    </source>
</reference>
<proteinExistence type="predicted"/>
<gene>
    <name evidence="1" type="ORF">BDV26DRAFT_80371</name>
</gene>
<keyword evidence="2" id="KW-1185">Reference proteome</keyword>
<accession>A0A5N7AUF0</accession>
<name>A0A5N7AUF0_9EURO</name>
<organism evidence="1 2">
    <name type="scientific">Aspergillus bertholletiae</name>
    <dbReference type="NCBI Taxonomy" id="1226010"/>
    <lineage>
        <taxon>Eukaryota</taxon>
        <taxon>Fungi</taxon>
        <taxon>Dikarya</taxon>
        <taxon>Ascomycota</taxon>
        <taxon>Pezizomycotina</taxon>
        <taxon>Eurotiomycetes</taxon>
        <taxon>Eurotiomycetidae</taxon>
        <taxon>Eurotiales</taxon>
        <taxon>Aspergillaceae</taxon>
        <taxon>Aspergillus</taxon>
        <taxon>Aspergillus subgen. Circumdati</taxon>
    </lineage>
</organism>
<dbReference type="Proteomes" id="UP000326198">
    <property type="component" value="Unassembled WGS sequence"/>
</dbReference>
<evidence type="ECO:0000313" key="1">
    <source>
        <dbReference type="EMBL" id="KAE8372936.1"/>
    </source>
</evidence>
<dbReference type="EMBL" id="ML736334">
    <property type="protein sequence ID" value="KAE8372936.1"/>
    <property type="molecule type" value="Genomic_DNA"/>
</dbReference>
<protein>
    <submittedName>
        <fullName evidence="1">Uncharacterized protein</fullName>
    </submittedName>
</protein>
<dbReference type="OrthoDB" id="10570600at2759"/>
<sequence length="157" mass="18022">MIPFLQLENSFYLSKSYSWRRGFSPLCLRNAFSLPTTSIQSLEETTLVILTMLPRLILRLTAFIFTVSSSPLFKIKGQSFDSALSFVNLSFSPAFLPRMSLAECCSPLFYLLIFCCPLYTWMGEANALNFCMSRSERFNYVCFPCSFFVVRLIEDAQ</sequence>